<evidence type="ECO:0000313" key="3">
    <source>
        <dbReference type="Proteomes" id="UP001499986"/>
    </source>
</evidence>
<organism evidence="2 3">
    <name type="scientific">Streptomyces coeruleofuscus</name>
    <dbReference type="NCBI Taxonomy" id="66879"/>
    <lineage>
        <taxon>Bacteria</taxon>
        <taxon>Bacillati</taxon>
        <taxon>Actinomycetota</taxon>
        <taxon>Actinomycetes</taxon>
        <taxon>Kitasatosporales</taxon>
        <taxon>Streptomycetaceae</taxon>
        <taxon>Streptomyces</taxon>
    </lineage>
</organism>
<sequence length="133" mass="13931">MLATLRRWDWASLRLGVGLPFGACGSRGCLEKFTGALSAAWAFSSFERLRNTKPKGKGFPGMDPSPAGNDPATPVVCKGTEGTLCTHPVVPGTWGSGYPGYPGLPRGPPTPYAGAGACSVVLGDERIRPRTVR</sequence>
<dbReference type="Proteomes" id="UP001499986">
    <property type="component" value="Unassembled WGS sequence"/>
</dbReference>
<feature type="region of interest" description="Disordered" evidence="1">
    <location>
        <begin position="54"/>
        <end position="74"/>
    </location>
</feature>
<evidence type="ECO:0008006" key="4">
    <source>
        <dbReference type="Google" id="ProtNLM"/>
    </source>
</evidence>
<accession>A0ABP5V5L3</accession>
<reference evidence="3" key="1">
    <citation type="journal article" date="2019" name="Int. J. Syst. Evol. Microbiol.">
        <title>The Global Catalogue of Microorganisms (GCM) 10K type strain sequencing project: providing services to taxonomists for standard genome sequencing and annotation.</title>
        <authorList>
            <consortium name="The Broad Institute Genomics Platform"/>
            <consortium name="The Broad Institute Genome Sequencing Center for Infectious Disease"/>
            <person name="Wu L."/>
            <person name="Ma J."/>
        </authorList>
    </citation>
    <scope>NUCLEOTIDE SEQUENCE [LARGE SCALE GENOMIC DNA]</scope>
    <source>
        <strain evidence="3">JCM 4358</strain>
    </source>
</reference>
<protein>
    <recommendedName>
        <fullName evidence="4">Secreted protein</fullName>
    </recommendedName>
</protein>
<keyword evidence="3" id="KW-1185">Reference proteome</keyword>
<proteinExistence type="predicted"/>
<comment type="caution">
    <text evidence="2">The sequence shown here is derived from an EMBL/GenBank/DDBJ whole genome shotgun (WGS) entry which is preliminary data.</text>
</comment>
<gene>
    <name evidence="2" type="ORF">GCM10010255_22780</name>
</gene>
<name>A0ABP5V5L3_9ACTN</name>
<dbReference type="EMBL" id="BAAASE010000003">
    <property type="protein sequence ID" value="GAA2392554.1"/>
    <property type="molecule type" value="Genomic_DNA"/>
</dbReference>
<evidence type="ECO:0000256" key="1">
    <source>
        <dbReference type="SAM" id="MobiDB-lite"/>
    </source>
</evidence>
<evidence type="ECO:0000313" key="2">
    <source>
        <dbReference type="EMBL" id="GAA2392554.1"/>
    </source>
</evidence>